<reference evidence="2 3" key="1">
    <citation type="submission" date="2018-06" db="EMBL/GenBank/DDBJ databases">
        <title>Comparative genomics reveals the genomic features of Rhizophagus irregularis, R. cerebriforme, R. diaphanum and Gigaspora rosea, and their symbiotic lifestyle signature.</title>
        <authorList>
            <person name="Morin E."/>
            <person name="San Clemente H."/>
            <person name="Chen E.C.H."/>
            <person name="De La Providencia I."/>
            <person name="Hainaut M."/>
            <person name="Kuo A."/>
            <person name="Kohler A."/>
            <person name="Murat C."/>
            <person name="Tang N."/>
            <person name="Roy S."/>
            <person name="Loubradou J."/>
            <person name="Henrissat B."/>
            <person name="Grigoriev I.V."/>
            <person name="Corradi N."/>
            <person name="Roux C."/>
            <person name="Martin F.M."/>
        </authorList>
    </citation>
    <scope>NUCLEOTIDE SEQUENCE [LARGE SCALE GENOMIC DNA]</scope>
    <source>
        <strain evidence="2 3">DAOM 227022</strain>
    </source>
</reference>
<proteinExistence type="predicted"/>
<dbReference type="Proteomes" id="UP000265703">
    <property type="component" value="Unassembled WGS sequence"/>
</dbReference>
<dbReference type="AlphaFoldDB" id="A0A397SDN0"/>
<evidence type="ECO:0000256" key="1">
    <source>
        <dbReference type="SAM" id="Phobius"/>
    </source>
</evidence>
<dbReference type="EMBL" id="QKYT01000498">
    <property type="protein sequence ID" value="RIA84370.1"/>
    <property type="molecule type" value="Genomic_DNA"/>
</dbReference>
<keyword evidence="1" id="KW-0812">Transmembrane</keyword>
<keyword evidence="3" id="KW-1185">Reference proteome</keyword>
<protein>
    <submittedName>
        <fullName evidence="2">Uncharacterized protein</fullName>
    </submittedName>
</protein>
<evidence type="ECO:0000313" key="2">
    <source>
        <dbReference type="EMBL" id="RIA84370.1"/>
    </source>
</evidence>
<feature type="transmembrane region" description="Helical" evidence="1">
    <location>
        <begin position="41"/>
        <end position="61"/>
    </location>
</feature>
<accession>A0A397SDN0</accession>
<comment type="caution">
    <text evidence="2">The sequence shown here is derived from an EMBL/GenBank/DDBJ whole genome shotgun (WGS) entry which is preliminary data.</text>
</comment>
<keyword evidence="1" id="KW-1133">Transmembrane helix</keyword>
<name>A0A397SDN0_9GLOM</name>
<gene>
    <name evidence="2" type="ORF">C1645_832388</name>
</gene>
<sequence>MDTGYSASGWIDLPIPPLVFPPLYRRRQSTYLPQQRLSDNLYFRFLIVSILLIHLVVQLGLK</sequence>
<evidence type="ECO:0000313" key="3">
    <source>
        <dbReference type="Proteomes" id="UP000265703"/>
    </source>
</evidence>
<organism evidence="2 3">
    <name type="scientific">Glomus cerebriforme</name>
    <dbReference type="NCBI Taxonomy" id="658196"/>
    <lineage>
        <taxon>Eukaryota</taxon>
        <taxon>Fungi</taxon>
        <taxon>Fungi incertae sedis</taxon>
        <taxon>Mucoromycota</taxon>
        <taxon>Glomeromycotina</taxon>
        <taxon>Glomeromycetes</taxon>
        <taxon>Glomerales</taxon>
        <taxon>Glomeraceae</taxon>
        <taxon>Glomus</taxon>
    </lineage>
</organism>
<keyword evidence="1" id="KW-0472">Membrane</keyword>